<reference evidence="2 3" key="1">
    <citation type="submission" date="2019-02" db="EMBL/GenBank/DDBJ databases">
        <title>Deep-cultivation of Planctomycetes and their phenomic and genomic characterization uncovers novel biology.</title>
        <authorList>
            <person name="Wiegand S."/>
            <person name="Jogler M."/>
            <person name="Boedeker C."/>
            <person name="Pinto D."/>
            <person name="Vollmers J."/>
            <person name="Rivas-Marin E."/>
            <person name="Kohn T."/>
            <person name="Peeters S.H."/>
            <person name="Heuer A."/>
            <person name="Rast P."/>
            <person name="Oberbeckmann S."/>
            <person name="Bunk B."/>
            <person name="Jeske O."/>
            <person name="Meyerdierks A."/>
            <person name="Storesund J.E."/>
            <person name="Kallscheuer N."/>
            <person name="Luecker S."/>
            <person name="Lage O.M."/>
            <person name="Pohl T."/>
            <person name="Merkel B.J."/>
            <person name="Hornburger P."/>
            <person name="Mueller R.-W."/>
            <person name="Bruemmer F."/>
            <person name="Labrenz M."/>
            <person name="Spormann A.M."/>
            <person name="Op den Camp H."/>
            <person name="Overmann J."/>
            <person name="Amann R."/>
            <person name="Jetten M.S.M."/>
            <person name="Mascher T."/>
            <person name="Medema M.H."/>
            <person name="Devos D.P."/>
            <person name="Kaster A.-K."/>
            <person name="Ovreas L."/>
            <person name="Rohde M."/>
            <person name="Galperin M.Y."/>
            <person name="Jogler C."/>
        </authorList>
    </citation>
    <scope>NUCLEOTIDE SEQUENCE [LARGE SCALE GENOMIC DNA]</scope>
    <source>
        <strain evidence="2 3">EC9</strain>
    </source>
</reference>
<dbReference type="KEGG" id="ruv:EC9_37730"/>
<dbReference type="EMBL" id="CP036261">
    <property type="protein sequence ID" value="QDS89573.1"/>
    <property type="molecule type" value="Genomic_DNA"/>
</dbReference>
<proteinExistence type="predicted"/>
<dbReference type="SUPFAM" id="SSF48371">
    <property type="entry name" value="ARM repeat"/>
    <property type="match status" value="1"/>
</dbReference>
<keyword evidence="1" id="KW-0812">Transmembrane</keyword>
<evidence type="ECO:0000256" key="1">
    <source>
        <dbReference type="SAM" id="Phobius"/>
    </source>
</evidence>
<feature type="transmembrane region" description="Helical" evidence="1">
    <location>
        <begin position="21"/>
        <end position="39"/>
    </location>
</feature>
<dbReference type="Gene3D" id="1.25.10.10">
    <property type="entry name" value="Leucine-rich Repeat Variant"/>
    <property type="match status" value="1"/>
</dbReference>
<evidence type="ECO:0008006" key="4">
    <source>
        <dbReference type="Google" id="ProtNLM"/>
    </source>
</evidence>
<organism evidence="2 3">
    <name type="scientific">Rosistilla ulvae</name>
    <dbReference type="NCBI Taxonomy" id="1930277"/>
    <lineage>
        <taxon>Bacteria</taxon>
        <taxon>Pseudomonadati</taxon>
        <taxon>Planctomycetota</taxon>
        <taxon>Planctomycetia</taxon>
        <taxon>Pirellulales</taxon>
        <taxon>Pirellulaceae</taxon>
        <taxon>Rosistilla</taxon>
    </lineage>
</organism>
<dbReference type="Proteomes" id="UP000319557">
    <property type="component" value="Chromosome"/>
</dbReference>
<evidence type="ECO:0000313" key="3">
    <source>
        <dbReference type="Proteomes" id="UP000319557"/>
    </source>
</evidence>
<protein>
    <recommendedName>
        <fullName evidence="4">HEAT repeat protein</fullName>
    </recommendedName>
</protein>
<dbReference type="Pfam" id="PF13646">
    <property type="entry name" value="HEAT_2"/>
    <property type="match status" value="1"/>
</dbReference>
<dbReference type="AlphaFoldDB" id="A0A517M3X4"/>
<evidence type="ECO:0000313" key="2">
    <source>
        <dbReference type="EMBL" id="QDS89573.1"/>
    </source>
</evidence>
<accession>A0A517M3X4</accession>
<keyword evidence="3" id="KW-1185">Reference proteome</keyword>
<name>A0A517M3X4_9BACT</name>
<sequence>MNHHQSSNPFAYRRRRRFSGWPWWAAIGMVAVLTVFVVPRVCNWFLLNQLTQGIDDLPLGSQAERLQSIGHLGVPGIPVLVQSLSHRDRGVARASFEVLKSMQDATMQKGPVSGAACHFELTRQIADRLPEIPPDRYPWLTDLLNQTLLDTLDIDLQRAQTSYRLATSLLSQIGLPDDAVADEPTLVASTQPLPAAAMPAGPPQALDVALTEESEFLPSVQPLALDSPGSPAVSRNGLDENLWVDPTGRPRPAAPPELVETSSLEPEMLASRTAPSDAVVTLPIGGSAPILSAGGYSTNGALEAYSTRAVIDLLSSIRKPLAQAARSELIHRGFRPADLSLAIRLASNTAAIRMTLIDEITNRSDIDPRRWLLWLAEDAERSVRMRALSALGTMNDPNVAKELRTLLSTEQDPAVAARIRQALVR</sequence>
<dbReference type="RefSeq" id="WP_145347368.1">
    <property type="nucleotide sequence ID" value="NZ_CP036261.1"/>
</dbReference>
<keyword evidence="1" id="KW-0472">Membrane</keyword>
<dbReference type="InterPro" id="IPR011989">
    <property type="entry name" value="ARM-like"/>
</dbReference>
<keyword evidence="1" id="KW-1133">Transmembrane helix</keyword>
<dbReference type="OrthoDB" id="281574at2"/>
<gene>
    <name evidence="2" type="ORF">EC9_37730</name>
</gene>
<dbReference type="InterPro" id="IPR016024">
    <property type="entry name" value="ARM-type_fold"/>
</dbReference>